<protein>
    <submittedName>
        <fullName evidence="2">Uncharacterized protein</fullName>
    </submittedName>
</protein>
<dbReference type="EMBL" id="BOMH01000018">
    <property type="protein sequence ID" value="GID64818.1"/>
    <property type="molecule type" value="Genomic_DNA"/>
</dbReference>
<keyword evidence="3" id="KW-1185">Reference proteome</keyword>
<dbReference type="AlphaFoldDB" id="A0A919IFX9"/>
<reference evidence="2" key="1">
    <citation type="submission" date="2021-01" db="EMBL/GenBank/DDBJ databases">
        <title>Whole genome shotgun sequence of Actinoplanes cyaneus NBRC 14990.</title>
        <authorList>
            <person name="Komaki H."/>
            <person name="Tamura T."/>
        </authorList>
    </citation>
    <scope>NUCLEOTIDE SEQUENCE</scope>
    <source>
        <strain evidence="2">NBRC 14990</strain>
    </source>
</reference>
<proteinExistence type="predicted"/>
<feature type="region of interest" description="Disordered" evidence="1">
    <location>
        <begin position="99"/>
        <end position="126"/>
    </location>
</feature>
<gene>
    <name evidence="2" type="ORF">Acy02nite_26990</name>
</gene>
<evidence type="ECO:0000256" key="1">
    <source>
        <dbReference type="SAM" id="MobiDB-lite"/>
    </source>
</evidence>
<evidence type="ECO:0000313" key="2">
    <source>
        <dbReference type="EMBL" id="GID64818.1"/>
    </source>
</evidence>
<sequence length="236" mass="24198">MVLVGVAALVSRSSGHPDAAPVVGSVADPTVEQVPIPLPSPSISTSPAPINAITIEQGKVPDTVDLSDEGTIDWVHWGEDGTYSLERDAKGGFAILEGTPSAPRQRHTLSPERFTWTGGTPAAGNDGATSGVRTCGAGNGFTLTAPATTEPRKLRLYLGISGGQGLLKLKLTTGELVTGGQAVTDRLTGPDSSMTTARYSISYRATRPGKISIEWITEKATGSGCGGVALEAASLS</sequence>
<name>A0A919IFX9_9ACTN</name>
<accession>A0A919IFX9</accession>
<organism evidence="2 3">
    <name type="scientific">Actinoplanes cyaneus</name>
    <dbReference type="NCBI Taxonomy" id="52696"/>
    <lineage>
        <taxon>Bacteria</taxon>
        <taxon>Bacillati</taxon>
        <taxon>Actinomycetota</taxon>
        <taxon>Actinomycetes</taxon>
        <taxon>Micromonosporales</taxon>
        <taxon>Micromonosporaceae</taxon>
        <taxon>Actinoplanes</taxon>
    </lineage>
</organism>
<evidence type="ECO:0000313" key="3">
    <source>
        <dbReference type="Proteomes" id="UP000619479"/>
    </source>
</evidence>
<comment type="caution">
    <text evidence="2">The sequence shown here is derived from an EMBL/GenBank/DDBJ whole genome shotgun (WGS) entry which is preliminary data.</text>
</comment>
<dbReference type="Proteomes" id="UP000619479">
    <property type="component" value="Unassembled WGS sequence"/>
</dbReference>